<dbReference type="InterPro" id="IPR004872">
    <property type="entry name" value="Lipoprotein_NlpA"/>
</dbReference>
<dbReference type="AlphaFoldDB" id="A0A0A3ISH0"/>
<feature type="signal peptide" evidence="8">
    <location>
        <begin position="1"/>
        <end position="23"/>
    </location>
</feature>
<gene>
    <name evidence="9" type="ORF">CD32_08010</name>
</gene>
<dbReference type="eggNOG" id="COG1464">
    <property type="taxonomic scope" value="Bacteria"/>
</dbReference>
<proteinExistence type="inferred from homology"/>
<dbReference type="GO" id="GO:0016020">
    <property type="term" value="C:membrane"/>
    <property type="evidence" value="ECO:0007669"/>
    <property type="project" value="UniProtKB-SubCell"/>
</dbReference>
<evidence type="ECO:0000313" key="9">
    <source>
        <dbReference type="EMBL" id="KGR85783.1"/>
    </source>
</evidence>
<keyword evidence="9" id="KW-0560">Oxidoreductase</keyword>
<evidence type="ECO:0000256" key="3">
    <source>
        <dbReference type="ARBA" id="ARBA00023136"/>
    </source>
</evidence>
<dbReference type="NCBIfam" id="TIGR00363">
    <property type="entry name" value="MetQ/NlpA family lipoprotein"/>
    <property type="match status" value="1"/>
</dbReference>
<evidence type="ECO:0000256" key="1">
    <source>
        <dbReference type="ARBA" id="ARBA00004635"/>
    </source>
</evidence>
<evidence type="ECO:0000256" key="5">
    <source>
        <dbReference type="ARBA" id="ARBA00023288"/>
    </source>
</evidence>
<feature type="chain" id="PRO_5038683228" description="Lipoprotein" evidence="8">
    <location>
        <begin position="24"/>
        <end position="272"/>
    </location>
</feature>
<dbReference type="Pfam" id="PF03180">
    <property type="entry name" value="Lipoprotein_9"/>
    <property type="match status" value="1"/>
</dbReference>
<dbReference type="CDD" id="cd13597">
    <property type="entry name" value="PBP2_lipoprotein_Tp32"/>
    <property type="match status" value="1"/>
</dbReference>
<dbReference type="SUPFAM" id="SSF53850">
    <property type="entry name" value="Periplasmic binding protein-like II"/>
    <property type="match status" value="1"/>
</dbReference>
<feature type="lipid moiety-binding region" description="S-diacylglycerol cysteine" evidence="7">
    <location>
        <position position="22"/>
    </location>
</feature>
<dbReference type="OrthoDB" id="9812878at2"/>
<dbReference type="RefSeq" id="WP_036153240.1">
    <property type="nucleotide sequence ID" value="NZ_AVCX01000008.1"/>
</dbReference>
<keyword evidence="2 8" id="KW-0732">Signal</keyword>
<reference evidence="9 10" key="1">
    <citation type="submission" date="2014-02" db="EMBL/GenBank/DDBJ databases">
        <title>Draft genome sequence of Lysinibacillus odysseyi NBRC 100172.</title>
        <authorList>
            <person name="Zhang F."/>
            <person name="Wang G."/>
            <person name="Zhang L."/>
        </authorList>
    </citation>
    <scope>NUCLEOTIDE SEQUENCE [LARGE SCALE GENOMIC DNA]</scope>
    <source>
        <strain evidence="9 10">NBRC 100172</strain>
    </source>
</reference>
<keyword evidence="3" id="KW-0472">Membrane</keyword>
<comment type="subcellular location">
    <subcellularLocation>
        <location evidence="1">Membrane</location>
        <topology evidence="1">Lipid-anchor</topology>
    </subcellularLocation>
</comment>
<keyword evidence="4" id="KW-0564">Palmitate</keyword>
<accession>A0A0A3ISH0</accession>
<dbReference type="PANTHER" id="PTHR30429:SF1">
    <property type="entry name" value="D-METHIONINE-BINDING LIPOPROTEIN METQ-RELATED"/>
    <property type="match status" value="1"/>
</dbReference>
<dbReference type="GO" id="GO:0051213">
    <property type="term" value="F:dioxygenase activity"/>
    <property type="evidence" value="ECO:0007669"/>
    <property type="project" value="UniProtKB-KW"/>
</dbReference>
<organism evidence="9 10">
    <name type="scientific">Lysinibacillus odysseyi 34hs-1 = NBRC 100172</name>
    <dbReference type="NCBI Taxonomy" id="1220589"/>
    <lineage>
        <taxon>Bacteria</taxon>
        <taxon>Bacillati</taxon>
        <taxon>Bacillota</taxon>
        <taxon>Bacilli</taxon>
        <taxon>Bacillales</taxon>
        <taxon>Bacillaceae</taxon>
        <taxon>Lysinibacillus</taxon>
    </lineage>
</organism>
<sequence length="272" mass="29579">MKTKKFGYLFAGALLTLSLAACSNDENSEEKLNDGVIKVGVTAGLHEEITEVAAKVAAKNDLDVQIEVFSDYVLPNTALVEGDLDVNNFQHKPFLDNFNKDRGEELVAVADTVLNPMGFYSEKYKSIDAVPEGSKVAIPNDPTNGGRALAVLADAGYITLTEGVGINGTIYDIEENPKNLEFIELEAAQIPTQLSEVDFAAINTNFAMEAGLNPKNDSILLESAESPYVNVIVVRPGDEDSEDLKKFIEAYQSDEVREYIQETYDGAVIPGF</sequence>
<dbReference type="PIRSF" id="PIRSF002854">
    <property type="entry name" value="MetQ"/>
    <property type="match status" value="1"/>
</dbReference>
<dbReference type="Gene3D" id="3.40.190.10">
    <property type="entry name" value="Periplasmic binding protein-like II"/>
    <property type="match status" value="2"/>
</dbReference>
<dbReference type="PROSITE" id="PS51257">
    <property type="entry name" value="PROKAR_LIPOPROTEIN"/>
    <property type="match status" value="1"/>
</dbReference>
<name>A0A0A3ISH0_9BACI</name>
<keyword evidence="9" id="KW-0223">Dioxygenase</keyword>
<keyword evidence="10" id="KW-1185">Reference proteome</keyword>
<comment type="caution">
    <text evidence="9">The sequence shown here is derived from an EMBL/GenBank/DDBJ whole genome shotgun (WGS) entry which is preliminary data.</text>
</comment>
<protein>
    <recommendedName>
        <fullName evidence="6">Lipoprotein</fullName>
    </recommendedName>
</protein>
<evidence type="ECO:0000256" key="8">
    <source>
        <dbReference type="SAM" id="SignalP"/>
    </source>
</evidence>
<keyword evidence="5 6" id="KW-0449">Lipoprotein</keyword>
<evidence type="ECO:0000313" key="10">
    <source>
        <dbReference type="Proteomes" id="UP000030437"/>
    </source>
</evidence>
<evidence type="ECO:0000256" key="4">
    <source>
        <dbReference type="ARBA" id="ARBA00023139"/>
    </source>
</evidence>
<evidence type="ECO:0000256" key="7">
    <source>
        <dbReference type="PIRSR" id="PIRSR002854-1"/>
    </source>
</evidence>
<evidence type="ECO:0000256" key="6">
    <source>
        <dbReference type="PIRNR" id="PIRNR002854"/>
    </source>
</evidence>
<dbReference type="STRING" id="1220589.CD32_08010"/>
<dbReference type="PANTHER" id="PTHR30429">
    <property type="entry name" value="D-METHIONINE-BINDING LIPOPROTEIN METQ"/>
    <property type="match status" value="1"/>
</dbReference>
<comment type="similarity">
    <text evidence="6">Belongs to the nlpA lipoprotein family.</text>
</comment>
<evidence type="ECO:0000256" key="2">
    <source>
        <dbReference type="ARBA" id="ARBA00022729"/>
    </source>
</evidence>
<dbReference type="Proteomes" id="UP000030437">
    <property type="component" value="Unassembled WGS sequence"/>
</dbReference>
<dbReference type="EMBL" id="JPVP01000053">
    <property type="protein sequence ID" value="KGR85783.1"/>
    <property type="molecule type" value="Genomic_DNA"/>
</dbReference>